<proteinExistence type="predicted"/>
<keyword evidence="1" id="KW-0472">Membrane</keyword>
<keyword evidence="1" id="KW-0812">Transmembrane</keyword>
<organism evidence="2 3">
    <name type="scientific">Spodoptera exigua</name>
    <name type="common">Beet armyworm</name>
    <name type="synonym">Noctua fulgens</name>
    <dbReference type="NCBI Taxonomy" id="7107"/>
    <lineage>
        <taxon>Eukaryota</taxon>
        <taxon>Metazoa</taxon>
        <taxon>Ecdysozoa</taxon>
        <taxon>Arthropoda</taxon>
        <taxon>Hexapoda</taxon>
        <taxon>Insecta</taxon>
        <taxon>Pterygota</taxon>
        <taxon>Neoptera</taxon>
        <taxon>Endopterygota</taxon>
        <taxon>Lepidoptera</taxon>
        <taxon>Glossata</taxon>
        <taxon>Ditrysia</taxon>
        <taxon>Noctuoidea</taxon>
        <taxon>Noctuidae</taxon>
        <taxon>Amphipyrinae</taxon>
        <taxon>Spodoptera</taxon>
    </lineage>
</organism>
<evidence type="ECO:0000256" key="1">
    <source>
        <dbReference type="SAM" id="Phobius"/>
    </source>
</evidence>
<dbReference type="EMBL" id="JACEFF010000897">
    <property type="protein sequence ID" value="KAH9628716.1"/>
    <property type="molecule type" value="Genomic_DNA"/>
</dbReference>
<feature type="transmembrane region" description="Helical" evidence="1">
    <location>
        <begin position="12"/>
        <end position="30"/>
    </location>
</feature>
<evidence type="ECO:0000313" key="3">
    <source>
        <dbReference type="Proteomes" id="UP000814243"/>
    </source>
</evidence>
<sequence length="179" mass="19967">MVQRIIEIVLQLTSIGLVIAAAGLWAGAGVDARPRHRDEQTFVGGTIWSQIIIPIGLMISKIVEEEIDIYVQGYYVLTGILLLWLTGGFLVSSSLYFHIAHELKCFGEWSRHDSLTEGNLSRSSRHLSRSSRNLSHSARVISSHILIEQFDRVYYAIGIIFVVAGAVKLCEIIFAIIRS</sequence>
<accession>A0A922M2D3</accession>
<comment type="caution">
    <text evidence="2">The sequence shown here is derived from an EMBL/GenBank/DDBJ whole genome shotgun (WGS) entry which is preliminary data.</text>
</comment>
<keyword evidence="1" id="KW-1133">Transmembrane helix</keyword>
<name>A0A922M2D3_SPOEX</name>
<dbReference type="Proteomes" id="UP000814243">
    <property type="component" value="Unassembled WGS sequence"/>
</dbReference>
<feature type="transmembrane region" description="Helical" evidence="1">
    <location>
        <begin position="153"/>
        <end position="177"/>
    </location>
</feature>
<dbReference type="AlphaFoldDB" id="A0A922M2D3"/>
<protein>
    <submittedName>
        <fullName evidence="2">Uncharacterized protein</fullName>
    </submittedName>
</protein>
<feature type="transmembrane region" description="Helical" evidence="1">
    <location>
        <begin position="42"/>
        <end position="63"/>
    </location>
</feature>
<gene>
    <name evidence="2" type="ORF">HF086_003670</name>
</gene>
<feature type="transmembrane region" description="Helical" evidence="1">
    <location>
        <begin position="75"/>
        <end position="99"/>
    </location>
</feature>
<evidence type="ECO:0000313" key="2">
    <source>
        <dbReference type="EMBL" id="KAH9628716.1"/>
    </source>
</evidence>
<reference evidence="2" key="1">
    <citation type="journal article" date="2021" name="G3 (Bethesda)">
        <title>Genome and transcriptome analysis of the beet armyworm Spodoptera exigua reveals targets for pest control. .</title>
        <authorList>
            <person name="Simon S."/>
            <person name="Breeschoten T."/>
            <person name="Jansen H.J."/>
            <person name="Dirks R.P."/>
            <person name="Schranz M.E."/>
            <person name="Ros V.I.D."/>
        </authorList>
    </citation>
    <scope>NUCLEOTIDE SEQUENCE</scope>
    <source>
        <strain evidence="2">TB_SE_WUR_2020</strain>
    </source>
</reference>